<keyword evidence="9" id="KW-0961">Cell wall biogenesis/degradation</keyword>
<dbReference type="NCBIfam" id="TIGR01143">
    <property type="entry name" value="murF"/>
    <property type="match status" value="1"/>
</dbReference>
<evidence type="ECO:0000256" key="3">
    <source>
        <dbReference type="ARBA" id="ARBA00022618"/>
    </source>
</evidence>
<dbReference type="InterPro" id="IPR036565">
    <property type="entry name" value="Mur-like_cat_sf"/>
</dbReference>
<dbReference type="GO" id="GO:0009252">
    <property type="term" value="P:peptidoglycan biosynthetic process"/>
    <property type="evidence" value="ECO:0007669"/>
    <property type="project" value="UniProtKB-KW"/>
</dbReference>
<dbReference type="InterPro" id="IPR013221">
    <property type="entry name" value="Mur_ligase_cen"/>
</dbReference>
<gene>
    <name evidence="14" type="ORF">LCGC14_1104410</name>
</gene>
<dbReference type="InterPro" id="IPR035911">
    <property type="entry name" value="MurE/MurF_N"/>
</dbReference>
<evidence type="ECO:0000256" key="6">
    <source>
        <dbReference type="ARBA" id="ARBA00022960"/>
    </source>
</evidence>
<evidence type="ECO:0000256" key="2">
    <source>
        <dbReference type="ARBA" id="ARBA00022598"/>
    </source>
</evidence>
<evidence type="ECO:0000256" key="4">
    <source>
        <dbReference type="ARBA" id="ARBA00022741"/>
    </source>
</evidence>
<name>A0A0F9PRT1_9ZZZZ</name>
<sequence length="499" mass="55929">MSQAGLSIKEILEVTEGKLVCKKGFSPFFIPSRKISTDSRKLEKGDFFIALQGRRFNGHRFIEEVSRKGACGAIISQMTPLPSPHFFFIEVKDTLFALQEIARYYRKKLSLSCVGITGSNGKTTVKEMVWRIVSSKRSKLSLTCVGITGSNGKTTVKEMVWRIVSSKHPTLKSEGNFNNQVGVPLTLLKLSPYHKWAILEMGMNSRGEIARLAEIIEPNIGVITNIHHSHIGLLGSLAEIKEAKAELIPWLNKNEANWLVLNKDDYWTPELQRRTKCRVITFAIENQADVEARNIVSGKGRISFTLIYRKNKIPVSIAIPGLYNIYNALAASAVSLVLGISLLDIARSLASFELPPMHSQLYIFDDCQLIDDSYNANPESMKEALRLLQERGGQRKIAILGDMLELGNKAELYHYQLGKQAGESGVDALFVLGEFSKEVSRGAREAGTKNTFFFQDREKLKNELFSYLKRGDSLLVKGSRGMKMEEIVEDLKERLCCIS</sequence>
<dbReference type="InterPro" id="IPR051046">
    <property type="entry name" value="MurCDEF_CellWall_CoF430Synth"/>
</dbReference>
<organism evidence="14">
    <name type="scientific">marine sediment metagenome</name>
    <dbReference type="NCBI Taxonomy" id="412755"/>
    <lineage>
        <taxon>unclassified sequences</taxon>
        <taxon>metagenomes</taxon>
        <taxon>ecological metagenomes</taxon>
    </lineage>
</organism>
<dbReference type="InterPro" id="IPR005863">
    <property type="entry name" value="UDP-N-AcMur_synth"/>
</dbReference>
<evidence type="ECO:0000259" key="11">
    <source>
        <dbReference type="Pfam" id="PF01225"/>
    </source>
</evidence>
<accession>A0A0F9PRT1</accession>
<dbReference type="InterPro" id="IPR000713">
    <property type="entry name" value="Mur_ligase_N"/>
</dbReference>
<dbReference type="GO" id="GO:0047480">
    <property type="term" value="F:UDP-N-acetylmuramoyl-tripeptide-D-alanyl-D-alanine ligase activity"/>
    <property type="evidence" value="ECO:0007669"/>
    <property type="project" value="InterPro"/>
</dbReference>
<dbReference type="GO" id="GO:0051301">
    <property type="term" value="P:cell division"/>
    <property type="evidence" value="ECO:0007669"/>
    <property type="project" value="UniProtKB-KW"/>
</dbReference>
<keyword evidence="8" id="KW-0131">Cell cycle</keyword>
<evidence type="ECO:0000256" key="5">
    <source>
        <dbReference type="ARBA" id="ARBA00022840"/>
    </source>
</evidence>
<evidence type="ECO:0000256" key="7">
    <source>
        <dbReference type="ARBA" id="ARBA00022984"/>
    </source>
</evidence>
<evidence type="ECO:0000313" key="14">
    <source>
        <dbReference type="EMBL" id="KKN03766.1"/>
    </source>
</evidence>
<keyword evidence="7" id="KW-0573">Peptidoglycan synthesis</keyword>
<dbReference type="Pfam" id="PF01225">
    <property type="entry name" value="Mur_ligase"/>
    <property type="match status" value="1"/>
</dbReference>
<keyword evidence="1" id="KW-0963">Cytoplasm</keyword>
<keyword evidence="4" id="KW-0547">Nucleotide-binding</keyword>
<evidence type="ECO:0000259" key="12">
    <source>
        <dbReference type="Pfam" id="PF02875"/>
    </source>
</evidence>
<evidence type="ECO:0000259" key="13">
    <source>
        <dbReference type="Pfam" id="PF08245"/>
    </source>
</evidence>
<evidence type="ECO:0000256" key="10">
    <source>
        <dbReference type="ARBA" id="ARBA00031461"/>
    </source>
</evidence>
<feature type="domain" description="Mur ligase N-terminal catalytic" evidence="11">
    <location>
        <begin position="35"/>
        <end position="105"/>
    </location>
</feature>
<dbReference type="SUPFAM" id="SSF53244">
    <property type="entry name" value="MurD-like peptide ligases, peptide-binding domain"/>
    <property type="match status" value="1"/>
</dbReference>
<dbReference type="Pfam" id="PF02875">
    <property type="entry name" value="Mur_ligase_C"/>
    <property type="match status" value="1"/>
</dbReference>
<proteinExistence type="inferred from homology"/>
<dbReference type="AlphaFoldDB" id="A0A0F9PRT1"/>
<dbReference type="InterPro" id="IPR004101">
    <property type="entry name" value="Mur_ligase_C"/>
</dbReference>
<dbReference type="SUPFAM" id="SSF53623">
    <property type="entry name" value="MurD-like peptide ligases, catalytic domain"/>
    <property type="match status" value="2"/>
</dbReference>
<dbReference type="HAMAP" id="MF_02019">
    <property type="entry name" value="MurF"/>
    <property type="match status" value="1"/>
</dbReference>
<evidence type="ECO:0000256" key="1">
    <source>
        <dbReference type="ARBA" id="ARBA00022490"/>
    </source>
</evidence>
<feature type="domain" description="Mur ligase C-terminal" evidence="12">
    <location>
        <begin position="366"/>
        <end position="480"/>
    </location>
</feature>
<protein>
    <recommendedName>
        <fullName evidence="10">UDP-MurNAc-pentapeptide synthetase</fullName>
    </recommendedName>
</protein>
<dbReference type="InterPro" id="IPR036615">
    <property type="entry name" value="Mur_ligase_C_dom_sf"/>
</dbReference>
<dbReference type="PANTHER" id="PTHR43024">
    <property type="entry name" value="UDP-N-ACETYLMURAMOYL-TRIPEPTIDE--D-ALANYL-D-ALANINE LIGASE"/>
    <property type="match status" value="1"/>
</dbReference>
<keyword evidence="6" id="KW-0133">Cell shape</keyword>
<dbReference type="GO" id="GO:0071555">
    <property type="term" value="P:cell wall organization"/>
    <property type="evidence" value="ECO:0007669"/>
    <property type="project" value="UniProtKB-KW"/>
</dbReference>
<keyword evidence="2" id="KW-0436">Ligase</keyword>
<dbReference type="Pfam" id="PF08245">
    <property type="entry name" value="Mur_ligase_M"/>
    <property type="match status" value="1"/>
</dbReference>
<dbReference type="GO" id="GO:0005524">
    <property type="term" value="F:ATP binding"/>
    <property type="evidence" value="ECO:0007669"/>
    <property type="project" value="UniProtKB-KW"/>
</dbReference>
<reference evidence="14" key="1">
    <citation type="journal article" date="2015" name="Nature">
        <title>Complex archaea that bridge the gap between prokaryotes and eukaryotes.</title>
        <authorList>
            <person name="Spang A."/>
            <person name="Saw J.H."/>
            <person name="Jorgensen S.L."/>
            <person name="Zaremba-Niedzwiedzka K."/>
            <person name="Martijn J."/>
            <person name="Lind A.E."/>
            <person name="van Eijk R."/>
            <person name="Schleper C."/>
            <person name="Guy L."/>
            <person name="Ettema T.J."/>
        </authorList>
    </citation>
    <scope>NUCLEOTIDE SEQUENCE</scope>
</reference>
<dbReference type="SUPFAM" id="SSF63418">
    <property type="entry name" value="MurE/MurF N-terminal domain"/>
    <property type="match status" value="1"/>
</dbReference>
<dbReference type="EMBL" id="LAZR01004998">
    <property type="protein sequence ID" value="KKN03766.1"/>
    <property type="molecule type" value="Genomic_DNA"/>
</dbReference>
<keyword evidence="3" id="KW-0132">Cell division</keyword>
<dbReference type="Gene3D" id="3.40.1190.10">
    <property type="entry name" value="Mur-like, catalytic domain"/>
    <property type="match status" value="2"/>
</dbReference>
<evidence type="ECO:0000256" key="8">
    <source>
        <dbReference type="ARBA" id="ARBA00023306"/>
    </source>
</evidence>
<evidence type="ECO:0000256" key="9">
    <source>
        <dbReference type="ARBA" id="ARBA00023316"/>
    </source>
</evidence>
<dbReference type="Gene3D" id="3.90.190.20">
    <property type="entry name" value="Mur ligase, C-terminal domain"/>
    <property type="match status" value="1"/>
</dbReference>
<comment type="caution">
    <text evidence="14">The sequence shown here is derived from an EMBL/GenBank/DDBJ whole genome shotgun (WGS) entry which is preliminary data.</text>
</comment>
<dbReference type="PANTHER" id="PTHR43024:SF1">
    <property type="entry name" value="UDP-N-ACETYLMURAMOYL-TRIPEPTIDE--D-ALANYL-D-ALANINE LIGASE"/>
    <property type="match status" value="1"/>
</dbReference>
<feature type="domain" description="Mur ligase central" evidence="13">
    <location>
        <begin position="147"/>
        <end position="334"/>
    </location>
</feature>
<keyword evidence="5" id="KW-0067">ATP-binding</keyword>
<dbReference type="Gene3D" id="3.40.1390.10">
    <property type="entry name" value="MurE/MurF, N-terminal domain"/>
    <property type="match status" value="1"/>
</dbReference>
<dbReference type="GO" id="GO:0008360">
    <property type="term" value="P:regulation of cell shape"/>
    <property type="evidence" value="ECO:0007669"/>
    <property type="project" value="UniProtKB-KW"/>
</dbReference>